<gene>
    <name evidence="1" type="ORF">PQR00_05860</name>
</gene>
<organism evidence="1 2">
    <name type="scientific">Paraburkholderia strydomiana</name>
    <dbReference type="NCBI Taxonomy" id="1245417"/>
    <lineage>
        <taxon>Bacteria</taxon>
        <taxon>Pseudomonadati</taxon>
        <taxon>Pseudomonadota</taxon>
        <taxon>Betaproteobacteria</taxon>
        <taxon>Burkholderiales</taxon>
        <taxon>Burkholderiaceae</taxon>
        <taxon>Paraburkholderia</taxon>
    </lineage>
</organism>
<dbReference type="Proteomes" id="UP001629288">
    <property type="component" value="Unassembled WGS sequence"/>
</dbReference>
<protein>
    <recommendedName>
        <fullName evidence="3">Phage tail protein</fullName>
    </recommendedName>
</protein>
<evidence type="ECO:0008006" key="3">
    <source>
        <dbReference type="Google" id="ProtNLM"/>
    </source>
</evidence>
<reference evidence="1 2" key="1">
    <citation type="journal article" date="2024" name="Chem. Sci.">
        <title>Discovery of megapolipeptins by genome mining of a Burkholderiales bacteria collection.</title>
        <authorList>
            <person name="Paulo B.S."/>
            <person name="Recchia M.J.J."/>
            <person name="Lee S."/>
            <person name="Fergusson C.H."/>
            <person name="Romanowski S.B."/>
            <person name="Hernandez A."/>
            <person name="Krull N."/>
            <person name="Liu D.Y."/>
            <person name="Cavanagh H."/>
            <person name="Bos A."/>
            <person name="Gray C.A."/>
            <person name="Murphy B.T."/>
            <person name="Linington R.G."/>
            <person name="Eustaquio A.S."/>
        </authorList>
    </citation>
    <scope>NUCLEOTIDE SEQUENCE [LARGE SCALE GENOMIC DNA]</scope>
    <source>
        <strain evidence="1 2">RL17-379-BIB-C</strain>
    </source>
</reference>
<comment type="caution">
    <text evidence="1">The sequence shown here is derived from an EMBL/GenBank/DDBJ whole genome shotgun (WGS) entry which is preliminary data.</text>
</comment>
<sequence>MMSGIFNFATGELDVGTGLVLAPGRTTVADVIGAGWKALDARNGWETFNVPEIIIWGHSFAVGARFYEGRFAAIDCLWNDGSIRKQDWSATDDDLVREKKTLAKLIMKEAQTTRVATSQGVDSFVFNWGTISVRADPRSMMVTLTIAYTE</sequence>
<evidence type="ECO:0000313" key="1">
    <source>
        <dbReference type="EMBL" id="MFM0443104.1"/>
    </source>
</evidence>
<dbReference type="EMBL" id="JAQQDH010000001">
    <property type="protein sequence ID" value="MFM0443104.1"/>
    <property type="molecule type" value="Genomic_DNA"/>
</dbReference>
<proteinExistence type="predicted"/>
<dbReference type="RefSeq" id="WP_408127186.1">
    <property type="nucleotide sequence ID" value="NZ_JAQQDH010000001.1"/>
</dbReference>
<evidence type="ECO:0000313" key="2">
    <source>
        <dbReference type="Proteomes" id="UP001629288"/>
    </source>
</evidence>
<name>A0ABW9BW20_9BURK</name>
<keyword evidence="2" id="KW-1185">Reference proteome</keyword>
<accession>A0ABW9BW20</accession>